<feature type="compositionally biased region" description="Low complexity" evidence="6">
    <location>
        <begin position="3277"/>
        <end position="3298"/>
    </location>
</feature>
<feature type="region of interest" description="Disordered" evidence="6">
    <location>
        <begin position="2900"/>
        <end position="2959"/>
    </location>
</feature>
<dbReference type="PANTHER" id="PTHR46127">
    <property type="entry name" value="CILIA- AND FLAGELLA-ASSOCIATED PROTEIN 65"/>
    <property type="match status" value="1"/>
</dbReference>
<dbReference type="Pfam" id="PF22544">
    <property type="entry name" value="HYDIN_VesB_CFA65-like_Ig"/>
    <property type="match status" value="1"/>
</dbReference>
<feature type="compositionally biased region" description="Low complexity" evidence="6">
    <location>
        <begin position="2905"/>
        <end position="2931"/>
    </location>
</feature>
<dbReference type="Gene3D" id="2.60.40.10">
    <property type="entry name" value="Immunoglobulins"/>
    <property type="match status" value="10"/>
</dbReference>
<reference evidence="9 10" key="1">
    <citation type="journal article" date="2019" name="Sci. Rep.">
        <title>Comparative genomics of chytrid fungi reveal insights into the obligate biotrophic and pathogenic lifestyle of Synchytrium endobioticum.</title>
        <authorList>
            <person name="van de Vossenberg B.T.L.H."/>
            <person name="Warris S."/>
            <person name="Nguyen H.D.T."/>
            <person name="van Gent-Pelzer M.P.E."/>
            <person name="Joly D.L."/>
            <person name="van de Geest H.C."/>
            <person name="Bonants P.J.M."/>
            <person name="Smith D.S."/>
            <person name="Levesque C.A."/>
            <person name="van der Lee T.A.J."/>
        </authorList>
    </citation>
    <scope>NUCLEOTIDE SEQUENCE [LARGE SCALE GENOMIC DNA]</scope>
    <source>
        <strain evidence="9 10">CBS 675.73</strain>
    </source>
</reference>
<dbReference type="PANTHER" id="PTHR46127:SF1">
    <property type="entry name" value="CILIA- AND FLAGELLA-ASSOCIATED PROTEIN 65"/>
    <property type="match status" value="1"/>
</dbReference>
<evidence type="ECO:0000256" key="1">
    <source>
        <dbReference type="ARBA" id="ARBA00004138"/>
    </source>
</evidence>
<feature type="domain" description="Cep192-like" evidence="7">
    <location>
        <begin position="2099"/>
        <end position="2182"/>
    </location>
</feature>
<evidence type="ECO:0000256" key="4">
    <source>
        <dbReference type="ARBA" id="ARBA00023069"/>
    </source>
</evidence>
<dbReference type="GO" id="GO:0005929">
    <property type="term" value="C:cilium"/>
    <property type="evidence" value="ECO:0007669"/>
    <property type="project" value="UniProtKB-SubCell"/>
</dbReference>
<feature type="compositionally biased region" description="Basic and acidic residues" evidence="6">
    <location>
        <begin position="207"/>
        <end position="221"/>
    </location>
</feature>
<comment type="caution">
    <text evidence="9">The sequence shown here is derived from an EMBL/GenBank/DDBJ whole genome shotgun (WGS) entry which is preliminary data.</text>
</comment>
<comment type="subcellular location">
    <subcellularLocation>
        <location evidence="1">Cell projection</location>
        <location evidence="1">Cilium</location>
    </subcellularLocation>
    <subcellularLocation>
        <location evidence="2">Cytoplasm</location>
    </subcellularLocation>
</comment>
<evidence type="ECO:0000256" key="2">
    <source>
        <dbReference type="ARBA" id="ARBA00004496"/>
    </source>
</evidence>
<dbReference type="InterPro" id="IPR052614">
    <property type="entry name" value="CFAP65"/>
</dbReference>
<evidence type="ECO:0000259" key="7">
    <source>
        <dbReference type="Pfam" id="PF22067"/>
    </source>
</evidence>
<dbReference type="InterPro" id="IPR013783">
    <property type="entry name" value="Ig-like_fold"/>
</dbReference>
<evidence type="ECO:0000256" key="5">
    <source>
        <dbReference type="ARBA" id="ARBA00023273"/>
    </source>
</evidence>
<dbReference type="STRING" id="246404.A0A507FTG5"/>
<feature type="region of interest" description="Disordered" evidence="6">
    <location>
        <begin position="3007"/>
        <end position="3058"/>
    </location>
</feature>
<evidence type="ECO:0000313" key="9">
    <source>
        <dbReference type="EMBL" id="TPX78426.1"/>
    </source>
</evidence>
<gene>
    <name evidence="9" type="ORF">CcCBS67573_g00305</name>
</gene>
<sequence>MIKQQQQQRAPLRTRVSGTSKSNTAQIKTFSDLVKSLIKRQTAPKTRASRLWAKLREHVKRGFFESLLNQAEAEPDSFLENIETLWSLVHKHSTQDAQHRNNRGQAVDSTTEFVTAGWSRIKEAQFTVNSRARSGESDDARVADADARDDFDNAEVVSKRGQTGDTAGGKRATSAGGSMPKTISSGDGDEGAVIDIANSSLPVTANDIKKPNESENRKEGTAESGLHNSPTSASSAATATAPLRSGFGIEGLSFDTVPNAKITSELRIIAEGLYSQPWIEADFYTVQVNFNRGWKLLLLGLTQAESLSRFMAMCALRIAIPVINDTLLDYTTRQNILLVLVNLMISDERQENRLKAVYLIGKIASELGLVREHDGLLLRVFKELIKKLIELQCREKKLAGADLQKYRTDTRPMKIYLIHAIGKFTCNLSQNSRYMEDLTIYALQNEFEYGDTKLELKSDGSLKKSTPTGALFVVKSLLGVIVNDIKPTEQNEKYIGAVFKSYVSPLLKVSAQRLQVVAVQFVSNWLPITNEDNSLLALDTLQSGLKLTRDLGIESFDKKQYDKEMAGFRRKLLAEESRIALRTKLLRQLLLVPGTFSRLKPVPEHPGFFADNDTGMSGTKAIAVGLPIHPKSNVLISRPIPSIPGVPPAVTTIPPIFMEPAWFEKIPPPACFYESLEKTGGVPGLPVGYTYSPNKLLDVYAIKGIEKAKKVEPEHVQPTPRKASVMEFSKPKARTTTMPPKVVAPPSPLVTVKRFPYGDSKSAANDDEEEDAVGEMDDGYVAPTGFGFVKRRGTLVRIDIERSGDNSDVLPIPTGTTKTPPKEDGIRFESLQRGDGIVREGRGGQQHLVKKVPPGFLNLSPFPGFDPDDLDRTLVAASAIYARADLAELDGPTLDNSSRIPSGCTTEKNPVLWPSKNTMLKPANIATDFPMFAPVLFEIIQPGNPSLQQILCQVVGIDKDVSAVSVQHETNADLLSAGATFNIFIRSRSNLSKWSCINLQVIDDAYRDGNFSFSSLRGRTSMQSLNAISPSNTAIEASKSIPIPAGFTSNGEPYFAPAVNVPPIPAGYTAEMVPYYGKGASVKPQPLGMTTDGIRFYNTDGSINEPNRNQVGGYDNYGQPFFVPKGCSLPSPVGFTPDGIAYFDIPSILNQRGIMLLPVPPKDRMNWPKFEEDDDSVTQLEVTPDGRSVPKKFTSEMLLHDLLTALKITQSEIKKTLVADRSQTVGTVRRLRDIKDNELGISSDGTEDMSFQDPEDVISYLKDGDEFAHLKSPPIRVALDPAALDFQSVYSSVTKNAVLRYRANRGDRDERDFFIAVEPAEIFSVPQFHLRLQGEGVFQISVTFNPILLHTERVEGALSLIDEVGNKLVSCILVGLRQSFIKITPSSIDAGWMLPERRKDISLKIENLSSVPVSLSLELSSEANSRAAIATAAALLKTQGSEASSVNERTVDEMKKKGFVVPTRSVKLQPSESKTIPVYFEPYNLGRFTDGIEVTAPGGDLIKVPLSGVAGIPIALYPETAENSLAGGEALTLERGEFMKKFRKGHSGEKDHTPLTDIDVSILQNMMSATADSANRRQAHTVDFGICTKDMGPLIMRCVTVMNLSDNAVSLGLFPHLSALKCKYIVKIPPRSATTVEITLDMTESPLGNIKTAIEVICPEFQNIPLYINAFVGQPLYFNCWDIAYFRPCSAGVTDHIYVPIINESQYDIRFSLDGLDSKEQMTDGISYFTSSFSDNESELSMVPAFGSYSVNFGFTGRQRGPWMKTIRFKLGKEFNGILLAACPSGNPLTLVGICVESWAHQPGDSPDKNGLEILRMWMSHPKRVIDEYSVNDSERSKRFSQMEFPGYKPREKAEDLDVVFVKEEVVFRQMRKKTDDPLAARRAQVQSLLCRNKQQQEVPAIWLSSTLFMIEPRAKSIRPLGQELLDIMFVPPQENIDNVPIYGFAAALSDLDHRFHCMTLMSKPASDFLIFPYPDLDGNIILDFGRLETSTNGFDVNCKWLTLVNTFPQSFSWNLKFGNSRTKYNPFDAETLFGELEQNESIGIPFTYKCDTSGAFETIAELTIKNTLDRLAKPIKLANIILRTQSVTTSLGGFPESIEFGSTVVFHKKKRKFTLTNTGTVDTKVSLFCRGSFSISPKTFSLYPKASQQVTITFAPTESRTSATKVHVFANQKLYMIPVTGSGGTADLICDMYGSKDIDFGLQKEGTVAWVSLYLTNKGTLPLSLNMISATKPDLIKLEYCSVTSTVPYSNSHANKNPIAVRKNYWGILQRKFAIFMIAKGLTRSNKMLGSSVSNERRKLTFIDDTGVNIPIVRAGISSTEIIEHSLISVIPELRPFYSYHLRLGYLNKYQPSKDTEIHFHYMPITSEEEGENLHPLLREMTLKAVGKVFRSLEFYPTSFDFGITPVETRSLADSWKMTKVNENKDQSPKQTTGLEVINMSLEAQNVTLDFISSEFKISGKTWGVNPGEKIFIPVEFHPPKEQTQYRGEARFTHNNEKQTIILTGTGASADISADDAIDFGRLKLGAVGQHKLRICNRGLLDSRFVLDIIQKGTDFRFVDEEPYEYEGVLATGTAQMIEIECCCQSVVMSKCQVVVKWERIPNGAWEQILIPLLVQTGLPVFRLHSIELDFKTTYVNVNKTLEFAVTNDGNASCYWALESVSPLLKVEPESGTIPPGDTVYIEVTFIPEDFEQLAAEMVFYTDAGRKVLMCYGLVGVPYLSIPPAQLQIDYGISAVDKPQLRTIEMTNTGSKPIQYEIVVTNMTENGLPTGADFEVFFLQPANGILPANTSQTVRIQAIPKRYGSTVSANFVISTRDGERYVGKVQVTGGRAIIKIAPPTFESDDSQTSKIAEISDSPPKHTLAKRASLFEMTRLAFQQHVENLQDVLAGLRTEHIEQSDVLKTPKSSGSSKGTASTTTPSSPTKLTKGSFSGPAGDRKSPAQPDNPAQLASLSPRKRRDIQMLQKAEAMLQERLGNEEVKRQTASSTVFDGSDLRAKVNRAIELANTRGYKHMSPRNRPKTEPGTGKESPSDIESAASSTLSRANTSHVSKAAREAELSQMQSEKYLQDLASLESDLEILHAVIKSVNGSADSLASTPSSGSRLSRYNAGSSKKSRQGVISGFIPTSPTKRDYGSRGVRLGTDPNTPFSRAQQIQSASDGLGKPQSQKKRGVSIAENAKDMPSQKGDYGYDTYSPDTESSSGSNRQEEELESQDSKSGSGNSDKVGVEPSGKPRFETSGKVAPGNIGKPGLETRGKPGFDVTGKPVSEISGKSASEGSKSIQSRSKSSRMSTTDSQRYSSLQGPLDELVHLAHFYNNLITTEMDPTLQKRLVDEINNQLVANTAGVIKLVKGQLSNAWVANREFLSSALKAAQQSAYVIEALSQSKPEKQVSTSSDFNLGLIRAGDQITDVRLFNLPNMGNLALDFKIVRSDSVKIRPEEFPESEEAELFILSPMEGIIDPGLAINFSTNFLARAPGFYQQAFELESAGEKIISFTITGMSGVPFIQVEPKLVEFGLVCRNKFDIRSITISNTGSFKDHWQLESLNADDESEKTFVLNSKEGMLDPKQSTSVDIKFAPKKEGNFSNHYRLRWTGEPRLIEAKGVGGGARLKFTFVELEDLRFAGFDWGTTVVGLSYSKEIIVSNVGNVEGFFHLAHPNALFRFDLALDSNGDCRLDPGASIKFKIHFSPLCSEKINESFQLHLMDSPVTMIASRLLAGTKIWAVDGTANFKNMSIKDTQTVRVNVLNAGTLEIPFEYAVQTDDPEMERYFSVSVPDAKQVNGRIMIPPSQELQVSVKITPKPEHQKIKGCVVLKTELGPGPTSETLSFDFWTYDKQLSLDDSKDTSVGRVLVGEVATVERTLTNFGSDRAHYRIRLEPVPESLRPQLSVIEDDVPELKGGKKKPAKTKRKGSNAFLKKIVAWKIQGEADGYLECNDSCGVTVFYEALEEHGDDWQEAMMIIDKCEDESGGVWNELTAIKISGAAGTPKLELSQEEIDFGVTGKDIGNTKYITLRNEGNALLSYEFELGWDYSGNIFFENEALISGKIVAGESVDVGITFKPNLVQSYETQFHIKTQLDEKTVRAFGQGALFKFLKSDMPPVLNIGRVFVGSIFKQDIKIYNDCIYDISVRSKLLTDNPDDDPEAREVTEFIAVDPPIIELLANGSENPTDLADRSFAEYSLIAHAPITDENVDNAVLNSICNKVGKKAFLLFETIGGDLESGKHCLPVTFRFSVYNLMFISTPKYSGIKKGEVQPEETEGITAIDFGEVGYETGASMVMVLYNQNPFKVTVDLSLESSGFAIYPSKATLGPNSGRDFRVELKPLELVEGDEVESSITRADTLKMSTNIELVAGLAVSVTGTFIDEPEPLEFSEPLDFGSVRRLFHGEAVLEFRNPVRRSLPYKFSVERDYRDIFQLELGNSSISGVAKPRSHVRIPIRFIPKLGTEYIATGTLETDERNFLISLKGSGVEPAIELSETKIDFGIVGVDAAEFREVDLRNASKVGVKIGVIVSGDSFSVEGAEGEPRTREFQLDAETSETVRIICKPTELSSHSKGKVEFQNLDLAPGQKLPTLLGSIALESIGGTCAFSFTSADEDDEGPVYDSKGSLVPKTPVIHVNFTKVIMGQRVRKYFEVENCGDTMVDLVITDVDGKEAKEDVEMTAQKAAFSFSPAAVVIKPHTKQKFAVIAKGLKVGEESHTVHVKTRKQLDARIIPIKIKANVLSPESQLADGLKVFSRVDNSIDGLLGVKGPTEESLNSDLQLWKIYIPVIRVNLMRPSQELQCVDPVEPNTVLPDIGPFVIRPPALPRDVPQKAKKWFANRTSMSLDAKGRSTPGTISLNMRKEEALSFVRPVEKQVFVEKKGAERRRMSGFY</sequence>
<dbReference type="Pfam" id="PF22067">
    <property type="entry name" value="Cep192_D3"/>
    <property type="match status" value="1"/>
</dbReference>
<dbReference type="InterPro" id="IPR053879">
    <property type="entry name" value="HYDIN_VesB_CFA65-like_Ig"/>
</dbReference>
<feature type="domain" description="HYDIN/VesB/CFA65-like Ig-like" evidence="8">
    <location>
        <begin position="2621"/>
        <end position="2705"/>
    </location>
</feature>
<dbReference type="EMBL" id="QEAP01000004">
    <property type="protein sequence ID" value="TPX78426.1"/>
    <property type="molecule type" value="Genomic_DNA"/>
</dbReference>
<evidence type="ECO:0000256" key="6">
    <source>
        <dbReference type="SAM" id="MobiDB-lite"/>
    </source>
</evidence>
<keyword evidence="5" id="KW-0966">Cell projection</keyword>
<feature type="compositionally biased region" description="Basic residues" evidence="6">
    <location>
        <begin position="3011"/>
        <end position="3020"/>
    </location>
</feature>
<dbReference type="Proteomes" id="UP000320333">
    <property type="component" value="Unassembled WGS sequence"/>
</dbReference>
<feature type="region of interest" description="Disordered" evidence="6">
    <location>
        <begin position="3092"/>
        <end position="3301"/>
    </location>
</feature>
<keyword evidence="3" id="KW-0963">Cytoplasm</keyword>
<organism evidence="9 10">
    <name type="scientific">Chytriomyces confervae</name>
    <dbReference type="NCBI Taxonomy" id="246404"/>
    <lineage>
        <taxon>Eukaryota</taxon>
        <taxon>Fungi</taxon>
        <taxon>Fungi incertae sedis</taxon>
        <taxon>Chytridiomycota</taxon>
        <taxon>Chytridiomycota incertae sedis</taxon>
        <taxon>Chytridiomycetes</taxon>
        <taxon>Chytridiales</taxon>
        <taxon>Chytriomycetaceae</taxon>
        <taxon>Chytriomyces</taxon>
    </lineage>
</organism>
<dbReference type="GO" id="GO:0005737">
    <property type="term" value="C:cytoplasm"/>
    <property type="evidence" value="ECO:0007669"/>
    <property type="project" value="UniProtKB-SubCell"/>
</dbReference>
<feature type="region of interest" description="Disordered" evidence="6">
    <location>
        <begin position="152"/>
        <end position="237"/>
    </location>
</feature>
<feature type="compositionally biased region" description="Polar residues" evidence="6">
    <location>
        <begin position="3038"/>
        <end position="3051"/>
    </location>
</feature>
<feature type="compositionally biased region" description="Polar residues" evidence="6">
    <location>
        <begin position="3196"/>
        <end position="3206"/>
    </location>
</feature>
<dbReference type="OrthoDB" id="2141841at2759"/>
<feature type="region of interest" description="Disordered" evidence="6">
    <location>
        <begin position="1"/>
        <end position="23"/>
    </location>
</feature>
<evidence type="ECO:0000256" key="3">
    <source>
        <dbReference type="ARBA" id="ARBA00022490"/>
    </source>
</evidence>
<accession>A0A507FTG5</accession>
<dbReference type="InterPro" id="IPR054089">
    <property type="entry name" value="Cep192-like_D3"/>
</dbReference>
<proteinExistence type="predicted"/>
<feature type="compositionally biased region" description="Polar residues" evidence="6">
    <location>
        <begin position="3145"/>
        <end position="3160"/>
    </location>
</feature>
<feature type="compositionally biased region" description="Polar residues" evidence="6">
    <location>
        <begin position="3092"/>
        <end position="3114"/>
    </location>
</feature>
<protein>
    <submittedName>
        <fullName evidence="9">Uncharacterized protein</fullName>
    </submittedName>
</protein>
<name>A0A507FTG5_9FUNG</name>
<keyword evidence="10" id="KW-1185">Reference proteome</keyword>
<evidence type="ECO:0000259" key="8">
    <source>
        <dbReference type="Pfam" id="PF22544"/>
    </source>
</evidence>
<evidence type="ECO:0000313" key="10">
    <source>
        <dbReference type="Proteomes" id="UP000320333"/>
    </source>
</evidence>
<keyword evidence="4" id="KW-0969">Cilium</keyword>